<gene>
    <name evidence="18" type="ORF">SteCoe_175</name>
</gene>
<evidence type="ECO:0000256" key="17">
    <source>
        <dbReference type="ARBA" id="ARBA00032630"/>
    </source>
</evidence>
<evidence type="ECO:0000256" key="6">
    <source>
        <dbReference type="ARBA" id="ARBA00022703"/>
    </source>
</evidence>
<evidence type="ECO:0000256" key="11">
    <source>
        <dbReference type="ARBA" id="ARBA00022853"/>
    </source>
</evidence>
<accession>A0A1R2D4U2</accession>
<evidence type="ECO:0000256" key="15">
    <source>
        <dbReference type="ARBA" id="ARBA00025766"/>
    </source>
</evidence>
<keyword evidence="11" id="KW-0156">Chromatin regulator</keyword>
<dbReference type="GO" id="GO:0006325">
    <property type="term" value="P:chromatin organization"/>
    <property type="evidence" value="ECO:0007669"/>
    <property type="project" value="UniProtKB-KW"/>
</dbReference>
<keyword evidence="5" id="KW-0132">Cell division</keyword>
<protein>
    <recommendedName>
        <fullName evidence="3">BRISC and BRCA1-A complex member 2</fullName>
    </recommendedName>
    <alternativeName>
        <fullName evidence="16">BRCA1-A complex subunit BRE</fullName>
    </alternativeName>
    <alternativeName>
        <fullName evidence="17">BRCA1/BRCA2-containing complex subunit 45</fullName>
    </alternativeName>
</protein>
<evidence type="ECO:0000256" key="16">
    <source>
        <dbReference type="ARBA" id="ARBA00032491"/>
    </source>
</evidence>
<comment type="caution">
    <text evidence="18">The sequence shown here is derived from an EMBL/GenBank/DDBJ whole genome shotgun (WGS) entry which is preliminary data.</text>
</comment>
<keyword evidence="9" id="KW-0498">Mitosis</keyword>
<evidence type="ECO:0000313" key="18">
    <source>
        <dbReference type="EMBL" id="OMJ96216.1"/>
    </source>
</evidence>
<comment type="subcellular location">
    <subcellularLocation>
        <location evidence="2">Cytoplasm</location>
    </subcellularLocation>
    <subcellularLocation>
        <location evidence="1">Nucleus</location>
    </subcellularLocation>
</comment>
<dbReference type="InterPro" id="IPR010358">
    <property type="entry name" value="BRE"/>
</dbReference>
<sequence length="349" mass="40880">MTEYAASHLIVALKEEEYKISDFGKSTFLDIYDRFTVDIPYANSYIKARIMLNATDPLLPPDLIILYPILDIQLDYITLFRDWNPSDKKAFIKVFDRVKIKFTEFYLEIFSFLQTPSMTSVYKSCQQLSKDKPIELLLSYDDQKINDIIFSLPVPVTLAHEFCTRPVLCNIGIRNNYDKFSVEISCPNWASHLHGLSVGKFSQTNQFPISKFEDIMRQIYNYVIKEINSVYNSKDQRAIFFSELYKIGLGVPLEVDTIDFLRASFHIEITGILEIEIINIVVILEKDFPKSSPIYKLRSMKGIRFEELREKKYVKVRGWDQDLEINPLAEHFKKIVNDEMKSFFTWIKS</sequence>
<dbReference type="OrthoDB" id="538811at2759"/>
<keyword evidence="7" id="KW-0677">Repeat</keyword>
<keyword evidence="19" id="KW-1185">Reference proteome</keyword>
<dbReference type="GO" id="GO:0005737">
    <property type="term" value="C:cytoplasm"/>
    <property type="evidence" value="ECO:0007669"/>
    <property type="project" value="UniProtKB-SubCell"/>
</dbReference>
<evidence type="ECO:0000256" key="13">
    <source>
        <dbReference type="ARBA" id="ARBA00023242"/>
    </source>
</evidence>
<keyword evidence="13" id="KW-0539">Nucleus</keyword>
<dbReference type="PANTHER" id="PTHR15189">
    <property type="entry name" value="BRISC AND BRCA1-A COMPLEX MEMBER 2"/>
    <property type="match status" value="1"/>
</dbReference>
<dbReference type="GO" id="GO:0006302">
    <property type="term" value="P:double-strand break repair"/>
    <property type="evidence" value="ECO:0007669"/>
    <property type="project" value="TreeGrafter"/>
</dbReference>
<evidence type="ECO:0000313" key="19">
    <source>
        <dbReference type="Proteomes" id="UP000187209"/>
    </source>
</evidence>
<evidence type="ECO:0000256" key="10">
    <source>
        <dbReference type="ARBA" id="ARBA00022786"/>
    </source>
</evidence>
<name>A0A1R2D4U2_9CILI</name>
<keyword evidence="14" id="KW-0131">Cell cycle</keyword>
<keyword evidence="4" id="KW-0963">Cytoplasm</keyword>
<dbReference type="Proteomes" id="UP000187209">
    <property type="component" value="Unassembled WGS sequence"/>
</dbReference>
<dbReference type="EMBL" id="MPUH01000002">
    <property type="protein sequence ID" value="OMJ96216.1"/>
    <property type="molecule type" value="Genomic_DNA"/>
</dbReference>
<keyword evidence="10" id="KW-0833">Ubl conjugation pathway</keyword>
<evidence type="ECO:0000256" key="12">
    <source>
        <dbReference type="ARBA" id="ARBA00023204"/>
    </source>
</evidence>
<keyword evidence="8" id="KW-0227">DNA damage</keyword>
<evidence type="ECO:0000256" key="2">
    <source>
        <dbReference type="ARBA" id="ARBA00004496"/>
    </source>
</evidence>
<evidence type="ECO:0000256" key="14">
    <source>
        <dbReference type="ARBA" id="ARBA00023306"/>
    </source>
</evidence>
<evidence type="ECO:0000256" key="3">
    <source>
        <dbReference type="ARBA" id="ARBA00019438"/>
    </source>
</evidence>
<keyword evidence="12" id="KW-0234">DNA repair</keyword>
<evidence type="ECO:0000256" key="8">
    <source>
        <dbReference type="ARBA" id="ARBA00022763"/>
    </source>
</evidence>
<evidence type="ECO:0000256" key="5">
    <source>
        <dbReference type="ARBA" id="ARBA00022618"/>
    </source>
</evidence>
<dbReference type="GO" id="GO:0051301">
    <property type="term" value="P:cell division"/>
    <property type="evidence" value="ECO:0007669"/>
    <property type="project" value="UniProtKB-KW"/>
</dbReference>
<organism evidence="18 19">
    <name type="scientific">Stentor coeruleus</name>
    <dbReference type="NCBI Taxonomy" id="5963"/>
    <lineage>
        <taxon>Eukaryota</taxon>
        <taxon>Sar</taxon>
        <taxon>Alveolata</taxon>
        <taxon>Ciliophora</taxon>
        <taxon>Postciliodesmatophora</taxon>
        <taxon>Heterotrichea</taxon>
        <taxon>Heterotrichida</taxon>
        <taxon>Stentoridae</taxon>
        <taxon>Stentor</taxon>
    </lineage>
</organism>
<comment type="similarity">
    <text evidence="15">Belongs to the BABAM2 family.</text>
</comment>
<dbReference type="AlphaFoldDB" id="A0A1R2D4U2"/>
<evidence type="ECO:0000256" key="9">
    <source>
        <dbReference type="ARBA" id="ARBA00022776"/>
    </source>
</evidence>
<evidence type="ECO:0000256" key="7">
    <source>
        <dbReference type="ARBA" id="ARBA00022737"/>
    </source>
</evidence>
<reference evidence="18 19" key="1">
    <citation type="submission" date="2016-11" db="EMBL/GenBank/DDBJ databases">
        <title>The macronuclear genome of Stentor coeruleus: a giant cell with tiny introns.</title>
        <authorList>
            <person name="Slabodnick M."/>
            <person name="Ruby J.G."/>
            <person name="Reiff S.B."/>
            <person name="Swart E.C."/>
            <person name="Gosai S."/>
            <person name="Prabakaran S."/>
            <person name="Witkowska E."/>
            <person name="Larue G.E."/>
            <person name="Fisher S."/>
            <person name="Freeman R.M."/>
            <person name="Gunawardena J."/>
            <person name="Chu W."/>
            <person name="Stover N.A."/>
            <person name="Gregory B.D."/>
            <person name="Nowacki M."/>
            <person name="Derisi J."/>
            <person name="Roy S.W."/>
            <person name="Marshall W.F."/>
            <person name="Sood P."/>
        </authorList>
    </citation>
    <scope>NUCLEOTIDE SEQUENCE [LARGE SCALE GENOMIC DNA]</scope>
    <source>
        <strain evidence="18">WM001</strain>
    </source>
</reference>
<dbReference type="PANTHER" id="PTHR15189:SF7">
    <property type="entry name" value="BRISC AND BRCA1-A COMPLEX MEMBER 2"/>
    <property type="match status" value="1"/>
</dbReference>
<proteinExistence type="inferred from homology"/>
<evidence type="ECO:0000256" key="1">
    <source>
        <dbReference type="ARBA" id="ARBA00004123"/>
    </source>
</evidence>
<dbReference type="GO" id="GO:0070552">
    <property type="term" value="C:BRISC complex"/>
    <property type="evidence" value="ECO:0007669"/>
    <property type="project" value="InterPro"/>
</dbReference>
<evidence type="ECO:0000256" key="4">
    <source>
        <dbReference type="ARBA" id="ARBA00022490"/>
    </source>
</evidence>
<keyword evidence="6" id="KW-0053">Apoptosis</keyword>